<keyword evidence="11" id="KW-0472">Membrane</keyword>
<dbReference type="Gene3D" id="3.50.30.30">
    <property type="match status" value="1"/>
</dbReference>
<proteinExistence type="inferred from homology"/>
<feature type="domain" description="PA" evidence="13">
    <location>
        <begin position="571"/>
        <end position="629"/>
    </location>
</feature>
<evidence type="ECO:0000259" key="13">
    <source>
        <dbReference type="Pfam" id="PF02225"/>
    </source>
</evidence>
<dbReference type="InterPro" id="IPR023827">
    <property type="entry name" value="Peptidase_S8_Asp-AS"/>
</dbReference>
<sequence>MRPTISSSKVLKGLRFMTLVLVFATGVGTGGVALNCLNKGKDEQDRINKNLPNEACTQLFFLPCTSVNIDVKDLADSAIVVVLGALLSVFLSAVYMILPLFHAFASNPSKLKVVEPLSWVLSTAVILGGLIPLTVFFATRKAGVTVFLGDLEVSAQIVDELLVILHEQTTYKHIGYLRPLVIIPWFTMFFSAVAAAVSWVYHRQRVTMKQDVLLASTAAFVSAQNATVVPKRFMVEVTSEPQISSFYRKARTVNGTSLQGVTTHVNITSNVFSGSSFTLRDNEDIDLEELSNLDGVVKVYPVMQISLGISPTYRGEDALAHAQWTSHATTGVDKLHSEGILGEGALIGVVDTGVDYDHPALGGGYGPGYKIIGGYDFVGDGEWPYEDAVPDDDPMDNIGHGTHVSGIMIGDSNYFVGVVPEAKMMMYKVFGKYDITYTDVLVAAFIRAYQDGVDMITSSIGGNGGFSDELWPTVASRLVDKGVFVSIAAGNSGSAGPFYASTGAAGENVVAVASVENSILVAEKANLTFKGSDPRDATSALIGYLLASADDFPVDLNEYPIAVLSYNQSNAAEACEAYPDGTGDYSGYTVMVRRGTCTFAEKLVNVEAIGAKYILFYNNDGPMVNPDISSINYNSTSALITAETDAKIIEEIQAGKTVIMAISGNSSDIVGLDDNYYGALPNYFTSWGPLYDLTMKPEIAAPGGDILSTYLDGSYAVLSGTSMATPYIAGVAAAYAGQFGGKQSQGTSFGKTIAKRIVTSGYALPWTNYYREKTAGVTASAAQVGAGMVDAGKVLHYTSSADTLKIQLNDTANFQGEHDITITNSAWYPVFYSFSILSDGAIDTIDQDDGTILGFYNFGEPRVVVPGVKFSPSFLIVWPYQSSSVRVSFTAPDVDSSTMPLYSGRVVISSSVGEEISIPYLGLAGDLGNTVTPVWLDNFPWSPSGISRTNIMNKPWWTFDLPNQDFPIFYVAVRYAVTELRFDIYEPGYTEDQWEYPPVVGQNGYVGTGTTYNSITSNYYDPNVDDPTDVSAFPVSDITRNGGGASSYHEYWWFGALGNGSDIENGEYHFRIAALNPFGNRMVSNDWSIWVDGMPDIVTVNRTTTDIVV</sequence>
<keyword evidence="11" id="KW-0812">Transmembrane</keyword>
<feature type="transmembrane region" description="Helical" evidence="11">
    <location>
        <begin position="118"/>
        <end position="138"/>
    </location>
</feature>
<evidence type="ECO:0000256" key="1">
    <source>
        <dbReference type="ARBA" id="ARBA00011073"/>
    </source>
</evidence>
<dbReference type="Gene3D" id="3.40.50.200">
    <property type="entry name" value="Peptidase S8/S53 domain"/>
    <property type="match status" value="1"/>
</dbReference>
<feature type="active site" description="Charge relay system" evidence="8 9">
    <location>
        <position position="722"/>
    </location>
</feature>
<dbReference type="InterPro" id="IPR003137">
    <property type="entry name" value="PA_domain"/>
</dbReference>
<dbReference type="InterPro" id="IPR015500">
    <property type="entry name" value="Peptidase_S8_subtilisin-rel"/>
</dbReference>
<feature type="domain" description="C5a peptidase/Subtilisin-like protease SBT2-like Fn3-like" evidence="14">
    <location>
        <begin position="806"/>
        <end position="921"/>
    </location>
</feature>
<evidence type="ECO:0000256" key="2">
    <source>
        <dbReference type="ARBA" id="ARBA00022512"/>
    </source>
</evidence>
<organism evidence="15 16">
    <name type="scientific">Armillaria ostoyae</name>
    <name type="common">Armillaria root rot fungus</name>
    <dbReference type="NCBI Taxonomy" id="47428"/>
    <lineage>
        <taxon>Eukaryota</taxon>
        <taxon>Fungi</taxon>
        <taxon>Dikarya</taxon>
        <taxon>Basidiomycota</taxon>
        <taxon>Agaricomycotina</taxon>
        <taxon>Agaricomycetes</taxon>
        <taxon>Agaricomycetidae</taxon>
        <taxon>Agaricales</taxon>
        <taxon>Marasmiineae</taxon>
        <taxon>Physalacriaceae</taxon>
        <taxon>Armillaria</taxon>
    </lineage>
</organism>
<feature type="transmembrane region" description="Helical" evidence="11">
    <location>
        <begin position="180"/>
        <end position="201"/>
    </location>
</feature>
<evidence type="ECO:0000259" key="12">
    <source>
        <dbReference type="Pfam" id="PF00082"/>
    </source>
</evidence>
<dbReference type="GO" id="GO:0006508">
    <property type="term" value="P:proteolysis"/>
    <property type="evidence" value="ECO:0007669"/>
    <property type="project" value="UniProtKB-KW"/>
</dbReference>
<dbReference type="SUPFAM" id="SSF52743">
    <property type="entry name" value="Subtilisin-like"/>
    <property type="match status" value="1"/>
</dbReference>
<dbReference type="SUPFAM" id="SSF52025">
    <property type="entry name" value="PA domain"/>
    <property type="match status" value="1"/>
</dbReference>
<gene>
    <name evidence="15" type="ORF">ARMOST_12337</name>
</gene>
<dbReference type="Pfam" id="PF02225">
    <property type="entry name" value="PA"/>
    <property type="match status" value="1"/>
</dbReference>
<evidence type="ECO:0000256" key="7">
    <source>
        <dbReference type="ARBA" id="ARBA00022825"/>
    </source>
</evidence>
<feature type="active site" description="Charge relay system" evidence="8 9">
    <location>
        <position position="400"/>
    </location>
</feature>
<comment type="similarity">
    <text evidence="1 9 10">Belongs to the peptidase S8 family.</text>
</comment>
<dbReference type="STRING" id="47428.A0A284RJL0"/>
<feature type="active site" description="Charge relay system" evidence="8 9">
    <location>
        <position position="351"/>
    </location>
</feature>
<dbReference type="InterPro" id="IPR034187">
    <property type="entry name" value="Peptidases_S8_5"/>
</dbReference>
<evidence type="ECO:0000259" key="14">
    <source>
        <dbReference type="Pfam" id="PF06280"/>
    </source>
</evidence>
<dbReference type="AlphaFoldDB" id="A0A284RJL0"/>
<keyword evidence="16" id="KW-1185">Reference proteome</keyword>
<evidence type="ECO:0000256" key="11">
    <source>
        <dbReference type="SAM" id="Phobius"/>
    </source>
</evidence>
<evidence type="ECO:0000256" key="3">
    <source>
        <dbReference type="ARBA" id="ARBA00022525"/>
    </source>
</evidence>
<dbReference type="GO" id="GO:0005615">
    <property type="term" value="C:extracellular space"/>
    <property type="evidence" value="ECO:0007669"/>
    <property type="project" value="TreeGrafter"/>
</dbReference>
<reference evidence="16" key="1">
    <citation type="journal article" date="2017" name="Nat. Ecol. Evol.">
        <title>Genome expansion and lineage-specific genetic innovations in the forest pathogenic fungi Armillaria.</title>
        <authorList>
            <person name="Sipos G."/>
            <person name="Prasanna A.N."/>
            <person name="Walter M.C."/>
            <person name="O'Connor E."/>
            <person name="Balint B."/>
            <person name="Krizsan K."/>
            <person name="Kiss B."/>
            <person name="Hess J."/>
            <person name="Varga T."/>
            <person name="Slot J."/>
            <person name="Riley R."/>
            <person name="Boka B."/>
            <person name="Rigling D."/>
            <person name="Barry K."/>
            <person name="Lee J."/>
            <person name="Mihaltcheva S."/>
            <person name="LaButti K."/>
            <person name="Lipzen A."/>
            <person name="Waldron R."/>
            <person name="Moloney N.M."/>
            <person name="Sperisen C."/>
            <person name="Kredics L."/>
            <person name="Vagvoelgyi C."/>
            <person name="Patrignani A."/>
            <person name="Fitzpatrick D."/>
            <person name="Nagy I."/>
            <person name="Doyle S."/>
            <person name="Anderson J.B."/>
            <person name="Grigoriev I.V."/>
            <person name="Gueldener U."/>
            <person name="Muensterkoetter M."/>
            <person name="Nagy L.G."/>
        </authorList>
    </citation>
    <scope>NUCLEOTIDE SEQUENCE [LARGE SCALE GENOMIC DNA]</scope>
    <source>
        <strain evidence="16">C18/9</strain>
    </source>
</reference>
<dbReference type="InterPro" id="IPR036852">
    <property type="entry name" value="Peptidase_S8/S53_dom_sf"/>
</dbReference>
<dbReference type="InterPro" id="IPR046450">
    <property type="entry name" value="PA_dom_sf"/>
</dbReference>
<feature type="transmembrane region" description="Helical" evidence="11">
    <location>
        <begin position="16"/>
        <end position="37"/>
    </location>
</feature>
<keyword evidence="3" id="KW-0964">Secreted</keyword>
<feature type="domain" description="Peptidase S8/S53" evidence="12">
    <location>
        <begin position="342"/>
        <end position="734"/>
    </location>
</feature>
<evidence type="ECO:0000256" key="8">
    <source>
        <dbReference type="PIRSR" id="PIRSR615500-1"/>
    </source>
</evidence>
<dbReference type="PANTHER" id="PTHR43806">
    <property type="entry name" value="PEPTIDASE S8"/>
    <property type="match status" value="1"/>
</dbReference>
<dbReference type="PROSITE" id="PS00136">
    <property type="entry name" value="SUBTILASE_ASP"/>
    <property type="match status" value="1"/>
</dbReference>
<keyword evidence="5" id="KW-0732">Signal</keyword>
<dbReference type="InterPro" id="IPR023828">
    <property type="entry name" value="Peptidase_S8_Ser-AS"/>
</dbReference>
<dbReference type="PROSITE" id="PS51892">
    <property type="entry name" value="SUBTILASE"/>
    <property type="match status" value="1"/>
</dbReference>
<evidence type="ECO:0000256" key="5">
    <source>
        <dbReference type="ARBA" id="ARBA00022729"/>
    </source>
</evidence>
<dbReference type="InterPro" id="IPR000209">
    <property type="entry name" value="Peptidase_S8/S53_dom"/>
</dbReference>
<feature type="transmembrane region" description="Helical" evidence="11">
    <location>
        <begin position="78"/>
        <end position="98"/>
    </location>
</feature>
<dbReference type="EMBL" id="FUEG01000010">
    <property type="protein sequence ID" value="SJL08961.1"/>
    <property type="molecule type" value="Genomic_DNA"/>
</dbReference>
<keyword evidence="6 9" id="KW-0378">Hydrolase</keyword>
<keyword evidence="11" id="KW-1133">Transmembrane helix</keyword>
<keyword evidence="7 9" id="KW-0720">Serine protease</keyword>
<dbReference type="PROSITE" id="PS00138">
    <property type="entry name" value="SUBTILASE_SER"/>
    <property type="match status" value="1"/>
</dbReference>
<dbReference type="GO" id="GO:0004252">
    <property type="term" value="F:serine-type endopeptidase activity"/>
    <property type="evidence" value="ECO:0007669"/>
    <property type="project" value="UniProtKB-UniRule"/>
</dbReference>
<dbReference type="GO" id="GO:0016020">
    <property type="term" value="C:membrane"/>
    <property type="evidence" value="ECO:0007669"/>
    <property type="project" value="InterPro"/>
</dbReference>
<dbReference type="InterPro" id="IPR010435">
    <property type="entry name" value="C5a/SBT2-like_Fn3"/>
</dbReference>
<keyword evidence="2" id="KW-0134">Cell wall</keyword>
<evidence type="ECO:0000256" key="9">
    <source>
        <dbReference type="PROSITE-ProRule" id="PRU01240"/>
    </source>
</evidence>
<evidence type="ECO:0000256" key="10">
    <source>
        <dbReference type="RuleBase" id="RU003355"/>
    </source>
</evidence>
<evidence type="ECO:0000256" key="6">
    <source>
        <dbReference type="ARBA" id="ARBA00022801"/>
    </source>
</evidence>
<dbReference type="OMA" id="ANGWSNN"/>
<dbReference type="PRINTS" id="PR00723">
    <property type="entry name" value="SUBTILISIN"/>
</dbReference>
<dbReference type="Proteomes" id="UP000219338">
    <property type="component" value="Unassembled WGS sequence"/>
</dbReference>
<dbReference type="InterPro" id="IPR050131">
    <property type="entry name" value="Peptidase_S8_subtilisin-like"/>
</dbReference>
<dbReference type="PANTHER" id="PTHR43806:SF66">
    <property type="entry name" value="SERIN ENDOPEPTIDASE"/>
    <property type="match status" value="1"/>
</dbReference>
<dbReference type="OrthoDB" id="10256524at2759"/>
<dbReference type="Pfam" id="PF06280">
    <property type="entry name" value="fn3_5"/>
    <property type="match status" value="1"/>
</dbReference>
<accession>A0A284RJL0</accession>
<dbReference type="CDD" id="cd07489">
    <property type="entry name" value="Peptidases_S8_5"/>
    <property type="match status" value="1"/>
</dbReference>
<evidence type="ECO:0000256" key="4">
    <source>
        <dbReference type="ARBA" id="ARBA00022670"/>
    </source>
</evidence>
<keyword evidence="4 9" id="KW-0645">Protease</keyword>
<evidence type="ECO:0000313" key="15">
    <source>
        <dbReference type="EMBL" id="SJL08961.1"/>
    </source>
</evidence>
<evidence type="ECO:0000313" key="16">
    <source>
        <dbReference type="Proteomes" id="UP000219338"/>
    </source>
</evidence>
<protein>
    <submittedName>
        <fullName evidence="15">Uncharacterized protein</fullName>
    </submittedName>
</protein>
<name>A0A284RJL0_ARMOS</name>
<dbReference type="Pfam" id="PF00082">
    <property type="entry name" value="Peptidase_S8"/>
    <property type="match status" value="1"/>
</dbReference>